<accession>S9PGG0</accession>
<comment type="caution">
    <text evidence="2">The sequence shown here is derived from an EMBL/GenBank/DDBJ whole genome shotgun (WGS) entry which is preliminary data.</text>
</comment>
<feature type="domain" description="Amidase" evidence="1">
    <location>
        <begin position="90"/>
        <end position="540"/>
    </location>
</feature>
<dbReference type="Pfam" id="PF01425">
    <property type="entry name" value="Amidase"/>
    <property type="match status" value="1"/>
</dbReference>
<dbReference type="GO" id="GO:0016740">
    <property type="term" value="F:transferase activity"/>
    <property type="evidence" value="ECO:0007669"/>
    <property type="project" value="UniProtKB-KW"/>
</dbReference>
<dbReference type="NCBIfam" id="NF005300">
    <property type="entry name" value="PRK06828.1"/>
    <property type="match status" value="1"/>
</dbReference>
<dbReference type="PANTHER" id="PTHR42678">
    <property type="entry name" value="AMIDASE"/>
    <property type="match status" value="1"/>
</dbReference>
<evidence type="ECO:0000259" key="1">
    <source>
        <dbReference type="Pfam" id="PF01425"/>
    </source>
</evidence>
<dbReference type="eggNOG" id="COG0154">
    <property type="taxonomic scope" value="Bacteria"/>
</dbReference>
<evidence type="ECO:0000313" key="3">
    <source>
        <dbReference type="Proteomes" id="UP000011682"/>
    </source>
</evidence>
<reference evidence="2" key="1">
    <citation type="submission" date="2013-05" db="EMBL/GenBank/DDBJ databases">
        <title>Genome assembly of Cystobacter fuscus DSM 2262.</title>
        <authorList>
            <person name="Sharma G."/>
            <person name="Khatri I."/>
            <person name="Kaur C."/>
            <person name="Mayilraj S."/>
            <person name="Subramanian S."/>
        </authorList>
    </citation>
    <scope>NUCLEOTIDE SEQUENCE [LARGE SCALE GENOMIC DNA]</scope>
    <source>
        <strain evidence="2">DSM 2262</strain>
    </source>
</reference>
<name>S9PGG0_CYSF2</name>
<dbReference type="Gene3D" id="3.90.1300.10">
    <property type="entry name" value="Amidase signature (AS) domain"/>
    <property type="match status" value="1"/>
</dbReference>
<dbReference type="PANTHER" id="PTHR42678:SF34">
    <property type="entry name" value="OS04G0183300 PROTEIN"/>
    <property type="match status" value="1"/>
</dbReference>
<dbReference type="InterPro" id="IPR023631">
    <property type="entry name" value="Amidase_dom"/>
</dbReference>
<proteinExistence type="predicted"/>
<dbReference type="Proteomes" id="UP000011682">
    <property type="component" value="Unassembled WGS sequence"/>
</dbReference>
<keyword evidence="3" id="KW-1185">Reference proteome</keyword>
<dbReference type="InterPro" id="IPR036928">
    <property type="entry name" value="AS_sf"/>
</dbReference>
<dbReference type="NCBIfam" id="NF006006">
    <property type="entry name" value="PRK08137.1"/>
    <property type="match status" value="1"/>
</dbReference>
<dbReference type="PROSITE" id="PS51318">
    <property type="entry name" value="TAT"/>
    <property type="match status" value="1"/>
</dbReference>
<gene>
    <name evidence="2" type="ORF">D187_005861</name>
</gene>
<dbReference type="EMBL" id="ANAH02000005">
    <property type="protein sequence ID" value="EPX63455.1"/>
    <property type="molecule type" value="Genomic_DNA"/>
</dbReference>
<evidence type="ECO:0000313" key="2">
    <source>
        <dbReference type="EMBL" id="EPX63455.1"/>
    </source>
</evidence>
<dbReference type="SUPFAM" id="SSF75304">
    <property type="entry name" value="Amidase signature (AS) enzymes"/>
    <property type="match status" value="1"/>
</dbReference>
<sequence length="569" mass="59725">MRPIARAAVVTRLMKKPSPSSGTPRDLSRRTFLGGAAVASTLVALDVQAQPSANSTPPAAPRGSAFELEEATLAGLQADLTSGKHTAHGLTERYLARIQEVDRGGTALGSVIELNPDALAIAAALDAERKAKGPRGPLHGIPVLIKDNIGTADKMQTTAGSLALVGAVPSRDAFVVERLRAAGAVILGKTNLSEWANFRSTHSCSGWSGRGGQCRNPYALDRTPSGSSSGSGAATAANLCAVSVGTETDGSIVSPSAACSLVGLKPTVGLVSRSGIVPLSHTQDSAGPMARTVTDAAVLLGVLAGVDPSDAVTAASQRHAHADYTRFLDVNGLKGARIGVPRERFFGYHPATDALIERALDVLKARGAELIEAPIPSAAKLDEPELEVLLHDFKADIEAYLAGLGERTRLKTLADLIRFNEEHRDTELAWFGQELFHQAQEKGPLTDKKYRKALEACRKLSREQGLDAVMAKHKLDALVAPTQAPPGLIDLVNGDHWLGSSSTPAAVAGYPSITVPAGYIAGLPVGLSFIGKAWSEPTLLRLAFAYEQATKHRRPPTFAPTADLRPAKV</sequence>
<organism evidence="2 3">
    <name type="scientific">Cystobacter fuscus (strain ATCC 25194 / DSM 2262 / NBRC 100088 / M29)</name>
    <dbReference type="NCBI Taxonomy" id="1242864"/>
    <lineage>
        <taxon>Bacteria</taxon>
        <taxon>Pseudomonadati</taxon>
        <taxon>Myxococcota</taxon>
        <taxon>Myxococcia</taxon>
        <taxon>Myxococcales</taxon>
        <taxon>Cystobacterineae</taxon>
        <taxon>Archangiaceae</taxon>
        <taxon>Cystobacter</taxon>
    </lineage>
</organism>
<protein>
    <submittedName>
        <fullName evidence="2">Amidotransferase-related protein</fullName>
    </submittedName>
</protein>
<dbReference type="InterPro" id="IPR006311">
    <property type="entry name" value="TAT_signal"/>
</dbReference>
<dbReference type="AlphaFoldDB" id="S9PGG0"/>